<name>A0AAD5WY34_9FUNG</name>
<comment type="caution">
    <text evidence="8">The sequence shown here is derived from an EMBL/GenBank/DDBJ whole genome shotgun (WGS) entry which is preliminary data.</text>
</comment>
<dbReference type="FunFam" id="3.40.50.300:FF:000514">
    <property type="entry name" value="Ribosome-releasing factor 2, mitochondrial"/>
    <property type="match status" value="1"/>
</dbReference>
<dbReference type="Gene3D" id="2.40.30.10">
    <property type="entry name" value="Translation factors"/>
    <property type="match status" value="1"/>
</dbReference>
<evidence type="ECO:0000256" key="6">
    <source>
        <dbReference type="ARBA" id="ARBA00024731"/>
    </source>
</evidence>
<dbReference type="Proteomes" id="UP001212841">
    <property type="component" value="Unassembled WGS sequence"/>
</dbReference>
<dbReference type="Gene3D" id="3.40.50.300">
    <property type="entry name" value="P-loop containing nucleotide triphosphate hydrolases"/>
    <property type="match status" value="1"/>
</dbReference>
<dbReference type="SUPFAM" id="SSF54980">
    <property type="entry name" value="EF-G C-terminal domain-like"/>
    <property type="match status" value="2"/>
</dbReference>
<keyword evidence="2" id="KW-0547">Nucleotide-binding</keyword>
<dbReference type="InterPro" id="IPR000640">
    <property type="entry name" value="EFG_V-like"/>
</dbReference>
<dbReference type="CDD" id="cd03713">
    <property type="entry name" value="EFG_mtEFG_C"/>
    <property type="match status" value="1"/>
</dbReference>
<dbReference type="InterPro" id="IPR027417">
    <property type="entry name" value="P-loop_NTPase"/>
</dbReference>
<evidence type="ECO:0000256" key="1">
    <source>
        <dbReference type="ARBA" id="ARBA00017891"/>
    </source>
</evidence>
<evidence type="ECO:0000313" key="8">
    <source>
        <dbReference type="EMBL" id="KAJ3038788.1"/>
    </source>
</evidence>
<dbReference type="InterPro" id="IPR053905">
    <property type="entry name" value="EF-G-like_DII"/>
</dbReference>
<keyword evidence="3" id="KW-0648">Protein biosynthesis</keyword>
<keyword evidence="5" id="KW-0342">GTP-binding</keyword>
<gene>
    <name evidence="8" type="primary">MEF2</name>
    <name evidence="8" type="ORF">HK097_003031</name>
</gene>
<dbReference type="GO" id="GO:0032790">
    <property type="term" value="P:ribosome disassembly"/>
    <property type="evidence" value="ECO:0007669"/>
    <property type="project" value="TreeGrafter"/>
</dbReference>
<dbReference type="InterPro" id="IPR009022">
    <property type="entry name" value="EFG_III"/>
</dbReference>
<dbReference type="Pfam" id="PF00009">
    <property type="entry name" value="GTP_EFTU"/>
    <property type="match status" value="1"/>
</dbReference>
<dbReference type="InterPro" id="IPR035647">
    <property type="entry name" value="EFG_III/V"/>
</dbReference>
<keyword evidence="4" id="KW-0496">Mitochondrion</keyword>
<evidence type="ECO:0000256" key="4">
    <source>
        <dbReference type="ARBA" id="ARBA00023128"/>
    </source>
</evidence>
<dbReference type="SUPFAM" id="SSF50447">
    <property type="entry name" value="Translation proteins"/>
    <property type="match status" value="1"/>
</dbReference>
<evidence type="ECO:0000256" key="3">
    <source>
        <dbReference type="ARBA" id="ARBA00022917"/>
    </source>
</evidence>
<evidence type="ECO:0000256" key="2">
    <source>
        <dbReference type="ARBA" id="ARBA00022741"/>
    </source>
</evidence>
<organism evidence="8 9">
    <name type="scientific">Rhizophlyctis rosea</name>
    <dbReference type="NCBI Taxonomy" id="64517"/>
    <lineage>
        <taxon>Eukaryota</taxon>
        <taxon>Fungi</taxon>
        <taxon>Fungi incertae sedis</taxon>
        <taxon>Chytridiomycota</taxon>
        <taxon>Chytridiomycota incertae sedis</taxon>
        <taxon>Chytridiomycetes</taxon>
        <taxon>Rhizophlyctidales</taxon>
        <taxon>Rhizophlyctidaceae</taxon>
        <taxon>Rhizophlyctis</taxon>
    </lineage>
</organism>
<dbReference type="InterPro" id="IPR009000">
    <property type="entry name" value="Transl_B-barrel_sf"/>
</dbReference>
<dbReference type="SMART" id="SM00889">
    <property type="entry name" value="EFG_IV"/>
    <property type="match status" value="1"/>
</dbReference>
<comment type="function">
    <text evidence="6">Catalyzes the GTP-dependent ribosomal translocation step during translation elongation. During this step, the ribosome changes from the pre-translocational (PRE) to the post-translocational (POST) state as the newly formed A-site-bound peptidyl-tRNA and P-site-bound deacylated tRNA move to the P and E sites, respectively. Catalyzes the coordinated movement of the two tRNA molecules, the mRNA and conformational changes in the ribosome.</text>
</comment>
<dbReference type="GO" id="GO:0032543">
    <property type="term" value="P:mitochondrial translation"/>
    <property type="evidence" value="ECO:0007669"/>
    <property type="project" value="TreeGrafter"/>
</dbReference>
<evidence type="ECO:0000259" key="7">
    <source>
        <dbReference type="PROSITE" id="PS51722"/>
    </source>
</evidence>
<dbReference type="AlphaFoldDB" id="A0AAD5WY34"/>
<dbReference type="EMBL" id="JADGJD010001696">
    <property type="protein sequence ID" value="KAJ3038788.1"/>
    <property type="molecule type" value="Genomic_DNA"/>
</dbReference>
<dbReference type="NCBIfam" id="TIGR00231">
    <property type="entry name" value="small_GTP"/>
    <property type="match status" value="1"/>
</dbReference>
<dbReference type="GO" id="GO:0005759">
    <property type="term" value="C:mitochondrial matrix"/>
    <property type="evidence" value="ECO:0007669"/>
    <property type="project" value="UniProtKB-ARBA"/>
</dbReference>
<dbReference type="Gene3D" id="3.30.230.10">
    <property type="match status" value="1"/>
</dbReference>
<dbReference type="Pfam" id="PF00679">
    <property type="entry name" value="EFG_C"/>
    <property type="match status" value="1"/>
</dbReference>
<dbReference type="FunFam" id="3.30.70.240:FF:000001">
    <property type="entry name" value="Elongation factor G"/>
    <property type="match status" value="1"/>
</dbReference>
<dbReference type="InterPro" id="IPR035649">
    <property type="entry name" value="EFG_V"/>
</dbReference>
<evidence type="ECO:0000256" key="5">
    <source>
        <dbReference type="ARBA" id="ARBA00023134"/>
    </source>
</evidence>
<dbReference type="CDD" id="cd01886">
    <property type="entry name" value="EF-G"/>
    <property type="match status" value="1"/>
</dbReference>
<dbReference type="Pfam" id="PF14492">
    <property type="entry name" value="EFG_III"/>
    <property type="match status" value="1"/>
</dbReference>
<dbReference type="GO" id="GO:0003924">
    <property type="term" value="F:GTPase activity"/>
    <property type="evidence" value="ECO:0007669"/>
    <property type="project" value="InterPro"/>
</dbReference>
<dbReference type="InterPro" id="IPR020568">
    <property type="entry name" value="Ribosomal_Su5_D2-typ_SF"/>
</dbReference>
<dbReference type="SMART" id="SM00838">
    <property type="entry name" value="EFG_C"/>
    <property type="match status" value="1"/>
</dbReference>
<dbReference type="InterPro" id="IPR005517">
    <property type="entry name" value="Transl_elong_EFG/EF2_IV"/>
</dbReference>
<accession>A0AAD5WY34</accession>
<evidence type="ECO:0000313" key="9">
    <source>
        <dbReference type="Proteomes" id="UP001212841"/>
    </source>
</evidence>
<dbReference type="CDD" id="cd16262">
    <property type="entry name" value="EFG_III"/>
    <property type="match status" value="1"/>
</dbReference>
<dbReference type="GO" id="GO:0005525">
    <property type="term" value="F:GTP binding"/>
    <property type="evidence" value="ECO:0007669"/>
    <property type="project" value="UniProtKB-KW"/>
</dbReference>
<dbReference type="FunFam" id="3.30.70.870:FF:000002">
    <property type="entry name" value="Translation elongation factor 2"/>
    <property type="match status" value="1"/>
</dbReference>
<dbReference type="Pfam" id="PF22042">
    <property type="entry name" value="EF-G_D2"/>
    <property type="match status" value="1"/>
</dbReference>
<protein>
    <recommendedName>
        <fullName evidence="1">Elongation factor 2</fullName>
    </recommendedName>
</protein>
<dbReference type="PROSITE" id="PS51722">
    <property type="entry name" value="G_TR_2"/>
    <property type="match status" value="1"/>
</dbReference>
<reference evidence="8" key="1">
    <citation type="submission" date="2020-05" db="EMBL/GenBank/DDBJ databases">
        <title>Phylogenomic resolution of chytrid fungi.</title>
        <authorList>
            <person name="Stajich J.E."/>
            <person name="Amses K."/>
            <person name="Simmons R."/>
            <person name="Seto K."/>
            <person name="Myers J."/>
            <person name="Bonds A."/>
            <person name="Quandt C.A."/>
            <person name="Barry K."/>
            <person name="Liu P."/>
            <person name="Grigoriev I."/>
            <person name="Longcore J.E."/>
            <person name="James T.Y."/>
        </authorList>
    </citation>
    <scope>NUCLEOTIDE SEQUENCE</scope>
    <source>
        <strain evidence="8">JEL0318</strain>
    </source>
</reference>
<dbReference type="Gene3D" id="3.30.70.240">
    <property type="match status" value="1"/>
</dbReference>
<dbReference type="SUPFAM" id="SSF52540">
    <property type="entry name" value="P-loop containing nucleoside triphosphate hydrolases"/>
    <property type="match status" value="1"/>
</dbReference>
<dbReference type="InterPro" id="IPR000795">
    <property type="entry name" value="T_Tr_GTP-bd_dom"/>
</dbReference>
<dbReference type="InterPro" id="IPR014721">
    <property type="entry name" value="Ribsml_uS5_D2-typ_fold_subgr"/>
</dbReference>
<dbReference type="PANTHER" id="PTHR43261">
    <property type="entry name" value="TRANSLATION ELONGATION FACTOR G-RELATED"/>
    <property type="match status" value="1"/>
</dbReference>
<proteinExistence type="predicted"/>
<dbReference type="Pfam" id="PF03764">
    <property type="entry name" value="EFG_IV"/>
    <property type="match status" value="1"/>
</dbReference>
<feature type="domain" description="Tr-type G" evidence="7">
    <location>
        <begin position="1"/>
        <end position="281"/>
    </location>
</feature>
<dbReference type="InterPro" id="IPR031157">
    <property type="entry name" value="G_TR_CS"/>
</dbReference>
<dbReference type="SUPFAM" id="SSF54211">
    <property type="entry name" value="Ribosomal protein S5 domain 2-like"/>
    <property type="match status" value="1"/>
</dbReference>
<dbReference type="PANTHER" id="PTHR43261:SF1">
    <property type="entry name" value="RIBOSOME-RELEASING FACTOR 2, MITOCHONDRIAL"/>
    <property type="match status" value="1"/>
</dbReference>
<dbReference type="InterPro" id="IPR041095">
    <property type="entry name" value="EFG_II"/>
</dbReference>
<keyword evidence="9" id="KW-1185">Reference proteome</keyword>
<feature type="non-terminal residue" evidence="8">
    <location>
        <position position="1"/>
    </location>
</feature>
<dbReference type="InterPro" id="IPR005225">
    <property type="entry name" value="Small_GTP-bd"/>
</dbReference>
<sequence>MLYYVGYTKRIGDVDDGNTVTDFLKAERERGITITSACIPFAWRHHRINLIDTPGHVDFTIEVERSIRVLDGAVCVLDGVAGVEAQTETVWRQANRYQVPRIAFVNKMDREGANFVKAVKAMEKRLGGWGRPLVIQWPVVRGESHHSNGVGSGGPQFEGVVDVVTMELVDWKQDAVTGSVVTRTPLHPSSTALDTDRLYKEASVARTTLVENLSEMDDEIVNLFLEHDGYHMRVPAEDIRAALRRATLNGKGVPVLCGASFKNIGVQPVLDAVVDFLPSPVDMPPPEAISSAGEAVKIGLKDKNLCALAFKVTHDHQRGPLVFVRVYSGTLDSRTTLHNSSKNLKERASKLLQMYADDFEEIPSLGPGNIACVVGLKETSTGDTLLSPTHPRKQLHLHPIKIPPPVFVRSCEPLTSADERALEAGLAGLVREDPSLHYYVDEETGQMLLSGMGELHLEIAAERLKEVYRVNCKMGKVLISYRETIGEDNLSEDGTLEERFLYDKEVFGKRAKAEIGLEISRSDDVSEDDGLFPAGRENVIVVKDRIRTGDRETTLIPPEVREAIKSGIESALYRGPILGFPLTNLRISCTHIHLFSPDLSTPSAFRAAAYKCLHSALSKSSPKLLEPVMDVRIEVPDEHIGAVARDMSGHRRGQILSLGSEEDDEDGGEGKYLRKSVHALVPLKELVGYSSALRGLTAGTGNFTMEVRG</sequence>
<dbReference type="Gene3D" id="3.30.70.870">
    <property type="entry name" value="Elongation Factor G (Translational Gtpase), domain 3"/>
    <property type="match status" value="1"/>
</dbReference>
<dbReference type="PROSITE" id="PS00301">
    <property type="entry name" value="G_TR_1"/>
    <property type="match status" value="1"/>
</dbReference>